<feature type="compositionally biased region" description="Polar residues" evidence="1">
    <location>
        <begin position="151"/>
        <end position="169"/>
    </location>
</feature>
<organism evidence="2 3">
    <name type="scientific">Candida boidinii</name>
    <name type="common">Yeast</name>
    <dbReference type="NCBI Taxonomy" id="5477"/>
    <lineage>
        <taxon>Eukaryota</taxon>
        <taxon>Fungi</taxon>
        <taxon>Dikarya</taxon>
        <taxon>Ascomycota</taxon>
        <taxon>Saccharomycotina</taxon>
        <taxon>Pichiomycetes</taxon>
        <taxon>Pichiales</taxon>
        <taxon>Pichiaceae</taxon>
        <taxon>Ogataea</taxon>
        <taxon>Ogataea/Candida clade</taxon>
    </lineage>
</organism>
<name>A0A9W6WCG1_CANBO</name>
<accession>A0A9W6WCG1</accession>
<proteinExistence type="predicted"/>
<evidence type="ECO:0000313" key="2">
    <source>
        <dbReference type="EMBL" id="GME77165.1"/>
    </source>
</evidence>
<dbReference type="AlphaFoldDB" id="A0A9W6WCG1"/>
<dbReference type="EMBL" id="BSXN01002629">
    <property type="protein sequence ID" value="GME77165.1"/>
    <property type="molecule type" value="Genomic_DNA"/>
</dbReference>
<feature type="region of interest" description="Disordered" evidence="1">
    <location>
        <begin position="1"/>
        <end position="31"/>
    </location>
</feature>
<keyword evidence="3" id="KW-1185">Reference proteome</keyword>
<feature type="region of interest" description="Disordered" evidence="1">
    <location>
        <begin position="91"/>
        <end position="171"/>
    </location>
</feature>
<dbReference type="Proteomes" id="UP001165120">
    <property type="component" value="Unassembled WGS sequence"/>
</dbReference>
<feature type="compositionally biased region" description="Low complexity" evidence="1">
    <location>
        <begin position="7"/>
        <end position="26"/>
    </location>
</feature>
<evidence type="ECO:0000313" key="3">
    <source>
        <dbReference type="Proteomes" id="UP001165120"/>
    </source>
</evidence>
<reference evidence="2" key="1">
    <citation type="submission" date="2023-04" db="EMBL/GenBank/DDBJ databases">
        <title>Candida boidinii NBRC 10035.</title>
        <authorList>
            <person name="Ichikawa N."/>
            <person name="Sato H."/>
            <person name="Tonouchi N."/>
        </authorList>
    </citation>
    <scope>NUCLEOTIDE SEQUENCE</scope>
    <source>
        <strain evidence="2">NBRC 10035</strain>
    </source>
</reference>
<gene>
    <name evidence="2" type="ORF">Cboi02_000544900</name>
</gene>
<evidence type="ECO:0000256" key="1">
    <source>
        <dbReference type="SAM" id="MobiDB-lite"/>
    </source>
</evidence>
<protein>
    <submittedName>
        <fullName evidence="2">Unnamed protein product</fullName>
    </submittedName>
</protein>
<comment type="caution">
    <text evidence="2">The sequence shown here is derived from an EMBL/GenBank/DDBJ whole genome shotgun (WGS) entry which is preliminary data.</text>
</comment>
<sequence>MPRLKKSNTTTTTTTSSTTTPNNNITQKDVDPASDSIFLSDGNIKSTIDCHSIEPTLCVHKQGQSGTYPNGNIQQLSNGAGDRFLLQLHEKTMGNTGNGRCTKRSPDVGRRTRGKGKGEKGEKGGRWESEGRGGIDDGNGSSRLSSRDGDTSTVDCKQSIKSSKKSNAQKTKDDLINDLENLITACNGDSYKIISSLHIDNYNLKKIISEQHKTNKRLIHYLEYLSLKVKSLHFEKAQLLIENEYH</sequence>
<feature type="compositionally biased region" description="Basic and acidic residues" evidence="1">
    <location>
        <begin position="104"/>
        <end position="135"/>
    </location>
</feature>